<dbReference type="Pfam" id="PF02458">
    <property type="entry name" value="Transferase"/>
    <property type="match status" value="1"/>
</dbReference>
<dbReference type="AlphaFoldDB" id="A0A218WU33"/>
<dbReference type="STRING" id="22663.A0A218WU33"/>
<dbReference type="Proteomes" id="UP000197138">
    <property type="component" value="Unassembled WGS sequence"/>
</dbReference>
<evidence type="ECO:0000256" key="1">
    <source>
        <dbReference type="ARBA" id="ARBA00009861"/>
    </source>
</evidence>
<dbReference type="Gene3D" id="3.30.559.10">
    <property type="entry name" value="Chloramphenicol acetyltransferase-like domain"/>
    <property type="match status" value="2"/>
</dbReference>
<name>A0A218WU33_PUNGR</name>
<reference evidence="5 7" key="3">
    <citation type="submission" date="2017-11" db="EMBL/GenBank/DDBJ databases">
        <title>De-novo sequencing of pomegranate (Punica granatum L.) genome.</title>
        <authorList>
            <person name="Akparov Z."/>
            <person name="Amiraslanov A."/>
            <person name="Hajiyeva S."/>
            <person name="Abbasov M."/>
            <person name="Kaur K."/>
            <person name="Hamwieh A."/>
            <person name="Solovyev V."/>
            <person name="Salamov A."/>
            <person name="Braich B."/>
            <person name="Kosarev P."/>
            <person name="Mahmoud A."/>
            <person name="Hajiyev E."/>
            <person name="Babayeva S."/>
            <person name="Izzatullayeva V."/>
            <person name="Mammadov A."/>
            <person name="Mammadov A."/>
            <person name="Sharifova S."/>
            <person name="Ojaghi J."/>
            <person name="Eynullazada K."/>
            <person name="Bayramov B."/>
            <person name="Abdulazimova A."/>
            <person name="Shahmuradov I."/>
        </authorList>
    </citation>
    <scope>NUCLEOTIDE SEQUENCE [LARGE SCALE GENOMIC DNA]</scope>
    <source>
        <strain evidence="5">AG2017</strain>
        <strain evidence="7">cv. AG2017</strain>
        <tissue evidence="5">Leaf</tissue>
    </source>
</reference>
<dbReference type="Proteomes" id="UP000233551">
    <property type="component" value="Unassembled WGS sequence"/>
</dbReference>
<reference evidence="4" key="2">
    <citation type="submission" date="2017-06" db="EMBL/GenBank/DDBJ databases">
        <title>The pomegranate genome and the genomics of punicalagin biosynthesis.</title>
        <authorList>
            <person name="Xu C."/>
        </authorList>
    </citation>
    <scope>NUCLEOTIDE SEQUENCE [LARGE SCALE GENOMIC DNA]</scope>
    <source>
        <tissue evidence="4">Fresh leaf</tissue>
    </source>
</reference>
<reference evidence="6" key="1">
    <citation type="journal article" date="2017" name="Plant J.">
        <title>The pomegranate (Punica granatum L.) genome and the genomics of punicalagin biosynthesis.</title>
        <authorList>
            <person name="Qin G."/>
            <person name="Xu C."/>
            <person name="Ming R."/>
            <person name="Tang H."/>
            <person name="Guyot R."/>
            <person name="Kramer E.M."/>
            <person name="Hu Y."/>
            <person name="Yi X."/>
            <person name="Qi Y."/>
            <person name="Xu X."/>
            <person name="Gao Z."/>
            <person name="Pan H."/>
            <person name="Jian J."/>
            <person name="Tian Y."/>
            <person name="Yue Z."/>
            <person name="Xu Y."/>
        </authorList>
    </citation>
    <scope>NUCLEOTIDE SEQUENCE [LARGE SCALE GENOMIC DNA]</scope>
    <source>
        <strain evidence="6">cv. Dabenzi</strain>
    </source>
</reference>
<keyword evidence="3" id="KW-0012">Acyltransferase</keyword>
<dbReference type="GO" id="GO:0016746">
    <property type="term" value="F:acyltransferase activity"/>
    <property type="evidence" value="ECO:0007669"/>
    <property type="project" value="UniProtKB-KW"/>
</dbReference>
<evidence type="ECO:0000313" key="4">
    <source>
        <dbReference type="EMBL" id="OWM76173.1"/>
    </source>
</evidence>
<protein>
    <submittedName>
        <fullName evidence="4">Uncharacterized protein</fullName>
    </submittedName>
</protein>
<dbReference type="PANTHER" id="PTHR31623:SF17">
    <property type="entry name" value="F21J9.9"/>
    <property type="match status" value="1"/>
</dbReference>
<accession>A0A218WU33</accession>
<keyword evidence="2" id="KW-0808">Transferase</keyword>
<evidence type="ECO:0000256" key="2">
    <source>
        <dbReference type="ARBA" id="ARBA00022679"/>
    </source>
</evidence>
<dbReference type="EMBL" id="PGOL01000105">
    <property type="protein sequence ID" value="PKI77056.1"/>
    <property type="molecule type" value="Genomic_DNA"/>
</dbReference>
<keyword evidence="7" id="KW-1185">Reference proteome</keyword>
<gene>
    <name evidence="4" type="ORF">CDL15_Pgr009819</name>
    <name evidence="5" type="ORF">CRG98_002559</name>
</gene>
<evidence type="ECO:0000313" key="6">
    <source>
        <dbReference type="Proteomes" id="UP000197138"/>
    </source>
</evidence>
<comment type="caution">
    <text evidence="4">The sequence shown here is derived from an EMBL/GenBank/DDBJ whole genome shotgun (WGS) entry which is preliminary data.</text>
</comment>
<dbReference type="InterPro" id="IPR023213">
    <property type="entry name" value="CAT-like_dom_sf"/>
</dbReference>
<organism evidence="4 6">
    <name type="scientific">Punica granatum</name>
    <name type="common">Pomegranate</name>
    <dbReference type="NCBI Taxonomy" id="22663"/>
    <lineage>
        <taxon>Eukaryota</taxon>
        <taxon>Viridiplantae</taxon>
        <taxon>Streptophyta</taxon>
        <taxon>Embryophyta</taxon>
        <taxon>Tracheophyta</taxon>
        <taxon>Spermatophyta</taxon>
        <taxon>Magnoliopsida</taxon>
        <taxon>eudicotyledons</taxon>
        <taxon>Gunneridae</taxon>
        <taxon>Pentapetalae</taxon>
        <taxon>rosids</taxon>
        <taxon>malvids</taxon>
        <taxon>Myrtales</taxon>
        <taxon>Lythraceae</taxon>
        <taxon>Punica</taxon>
    </lineage>
</organism>
<dbReference type="OrthoDB" id="671439at2759"/>
<dbReference type="PANTHER" id="PTHR31623">
    <property type="entry name" value="F21J9.9"/>
    <property type="match status" value="1"/>
</dbReference>
<comment type="similarity">
    <text evidence="1">Belongs to the plant acyltransferase family.</text>
</comment>
<dbReference type="GeneID" id="116209865"/>
<evidence type="ECO:0000313" key="5">
    <source>
        <dbReference type="EMBL" id="PKI77056.1"/>
    </source>
</evidence>
<evidence type="ECO:0000256" key="3">
    <source>
        <dbReference type="ARBA" id="ARBA00023315"/>
    </source>
</evidence>
<sequence length="429" mass="47787">MMIEVQSIDTIKPSSPTPNHLPHHELSFLDQISPPIFMPLILFFLKDDLISNTERCETIKLALSEALTRFYPLAGRVKENRFVDCNDEGAHYVEARVRCRLSDILENPNPQLMNKLLPVKLHVVSELGMVVQVNLFDCGGLGISLCLSHKIADALSFFTFLNSWAAIARGDAYIISPCFDSASLFPPISISGYPGNSGITTGIITRRFVFEAASIAGLQAKYTNNDSRDRGPTRVEALSAFIWSRYVASTGKGSGDTTENKIYTLLHAVNLRTRMEPPLSERNFGNISRIAITIPSTDAIEGGRLHEIVNQVREAIRQVDAEYVRKLQQGDGHLNFLKERYAKVSKGEVIPFSCTSLCRFPMYEADFGWGKPAWVASATLPFKNVVVFLDTKSGDGIEAWCNFKEEDMACFEKDEELLSYVSPNSSVQI</sequence>
<dbReference type="EMBL" id="MTKT01003224">
    <property type="protein sequence ID" value="OWM76173.1"/>
    <property type="molecule type" value="Genomic_DNA"/>
</dbReference>
<evidence type="ECO:0000313" key="7">
    <source>
        <dbReference type="Proteomes" id="UP000233551"/>
    </source>
</evidence>
<proteinExistence type="inferred from homology"/>